<protein>
    <submittedName>
        <fullName evidence="2">Uncharacterized protein</fullName>
    </submittedName>
</protein>
<gene>
    <name evidence="2" type="ORF">TWF718_001737</name>
</gene>
<evidence type="ECO:0000256" key="1">
    <source>
        <dbReference type="SAM" id="SignalP"/>
    </source>
</evidence>
<sequence length="158" mass="17289">MLLPLIAYFIFLILPCDAQTPTRTVINVATHAKFAKNPTPAYHIPYSVCSDLVQGPGKPKTGNEVYRKLRPNVWLAGWKVKENKSPSSCGQCLQAMDALNPIDVWFYIVDRNCTVLETAAGALDSIQGSIKFDFDASKGLQHVGIENCLISATTCTLS</sequence>
<evidence type="ECO:0000313" key="3">
    <source>
        <dbReference type="Proteomes" id="UP001313282"/>
    </source>
</evidence>
<dbReference type="EMBL" id="JAVHNR010000001">
    <property type="protein sequence ID" value="KAK6357425.1"/>
    <property type="molecule type" value="Genomic_DNA"/>
</dbReference>
<evidence type="ECO:0000313" key="2">
    <source>
        <dbReference type="EMBL" id="KAK6357425.1"/>
    </source>
</evidence>
<accession>A0AAN8NA49</accession>
<organism evidence="2 3">
    <name type="scientific">Orbilia javanica</name>
    <dbReference type="NCBI Taxonomy" id="47235"/>
    <lineage>
        <taxon>Eukaryota</taxon>
        <taxon>Fungi</taxon>
        <taxon>Dikarya</taxon>
        <taxon>Ascomycota</taxon>
        <taxon>Pezizomycotina</taxon>
        <taxon>Orbiliomycetes</taxon>
        <taxon>Orbiliales</taxon>
        <taxon>Orbiliaceae</taxon>
        <taxon>Orbilia</taxon>
    </lineage>
</organism>
<dbReference type="AlphaFoldDB" id="A0AAN8NA49"/>
<keyword evidence="1" id="KW-0732">Signal</keyword>
<dbReference type="Proteomes" id="UP001313282">
    <property type="component" value="Unassembled WGS sequence"/>
</dbReference>
<keyword evidence="3" id="KW-1185">Reference proteome</keyword>
<comment type="caution">
    <text evidence="2">The sequence shown here is derived from an EMBL/GenBank/DDBJ whole genome shotgun (WGS) entry which is preliminary data.</text>
</comment>
<feature type="chain" id="PRO_5043002850" evidence="1">
    <location>
        <begin position="19"/>
        <end position="158"/>
    </location>
</feature>
<name>A0AAN8NA49_9PEZI</name>
<proteinExistence type="predicted"/>
<feature type="signal peptide" evidence="1">
    <location>
        <begin position="1"/>
        <end position="18"/>
    </location>
</feature>
<reference evidence="2 3" key="1">
    <citation type="submission" date="2019-10" db="EMBL/GenBank/DDBJ databases">
        <authorList>
            <person name="Palmer J.M."/>
        </authorList>
    </citation>
    <scope>NUCLEOTIDE SEQUENCE [LARGE SCALE GENOMIC DNA]</scope>
    <source>
        <strain evidence="2 3">TWF718</strain>
    </source>
</reference>